<proteinExistence type="predicted"/>
<dbReference type="Proteomes" id="UP001597183">
    <property type="component" value="Unassembled WGS sequence"/>
</dbReference>
<gene>
    <name evidence="1" type="ORF">ACFQ5G_03695</name>
</gene>
<evidence type="ECO:0000313" key="2">
    <source>
        <dbReference type="Proteomes" id="UP001597183"/>
    </source>
</evidence>
<dbReference type="SUPFAM" id="SSF81301">
    <property type="entry name" value="Nucleotidyltransferase"/>
    <property type="match status" value="1"/>
</dbReference>
<dbReference type="EMBL" id="JBHTMK010000005">
    <property type="protein sequence ID" value="MFD1364446.1"/>
    <property type="molecule type" value="Genomic_DNA"/>
</dbReference>
<accession>A0ABW4A1U2</accession>
<dbReference type="RefSeq" id="WP_378078234.1">
    <property type="nucleotide sequence ID" value="NZ_JBHTMK010000005.1"/>
</dbReference>
<evidence type="ECO:0000313" key="1">
    <source>
        <dbReference type="EMBL" id="MFD1364446.1"/>
    </source>
</evidence>
<reference evidence="2" key="1">
    <citation type="journal article" date="2019" name="Int. J. Syst. Evol. Microbiol.">
        <title>The Global Catalogue of Microorganisms (GCM) 10K type strain sequencing project: providing services to taxonomists for standard genome sequencing and annotation.</title>
        <authorList>
            <consortium name="The Broad Institute Genomics Platform"/>
            <consortium name="The Broad Institute Genome Sequencing Center for Infectious Disease"/>
            <person name="Wu L."/>
            <person name="Ma J."/>
        </authorList>
    </citation>
    <scope>NUCLEOTIDE SEQUENCE [LARGE SCALE GENOMIC DNA]</scope>
    <source>
        <strain evidence="2">CCM 7526</strain>
    </source>
</reference>
<dbReference type="InterPro" id="IPR043519">
    <property type="entry name" value="NT_sf"/>
</dbReference>
<comment type="caution">
    <text evidence="1">The sequence shown here is derived from an EMBL/GenBank/DDBJ whole genome shotgun (WGS) entry which is preliminary data.</text>
</comment>
<name>A0ABW4A1U2_9ACTN</name>
<sequence>MERARAAALTEEALTRLIESQHQWPLNLITDVYLYGSFARGAPQPADVDLDIEYDQTDERWISTVIRALSNGRNPHTEFKKLLVGRKRGIEFVFNHRAEADYDMTLLWQRGEDLDTALNRIRGIKADPTAGRAPRDAMLPQFEGIDRWLPRPFRETLSRAIDAEAITVERVVLPDTDIDHPLARDHLQRRWRPESPLYRAGRAVFAHLLARNVDPAQVHLHGRDVRDSETPYFAGFSLRYLTSMQDCLTEHGGTEWIEVVHPTTRGPLDALRITPTGKPTPRDLLWIDS</sequence>
<organism evidence="1 2">
    <name type="scientific">Actinoplanes sichuanensis</name>
    <dbReference type="NCBI Taxonomy" id="512349"/>
    <lineage>
        <taxon>Bacteria</taxon>
        <taxon>Bacillati</taxon>
        <taxon>Actinomycetota</taxon>
        <taxon>Actinomycetes</taxon>
        <taxon>Micromonosporales</taxon>
        <taxon>Micromonosporaceae</taxon>
        <taxon>Actinoplanes</taxon>
    </lineage>
</organism>
<protein>
    <recommendedName>
        <fullName evidence="3">Nucleotidyltransferase domain-containing protein</fullName>
    </recommendedName>
</protein>
<evidence type="ECO:0008006" key="3">
    <source>
        <dbReference type="Google" id="ProtNLM"/>
    </source>
</evidence>
<keyword evidence="2" id="KW-1185">Reference proteome</keyword>